<gene>
    <name evidence="1" type="ORF">FB45DRAFT_1028464</name>
</gene>
<sequence length="228" mass="25706">MAAPNIPPILRLPDELLVEIVAAVQDRTLSFDPESESPRSEIVASQICHRFRRAVTAASTLWTQVTLDLCRDESAELARLYLDRSAGCRIEMNLRAMDEVQAPKGLHYLSPHIGRIARLTIAFEAHQALDSIFYSFQNVVMASLEHLEISSEYDVDVSVDLSPLKLTNITSLKMTRCTPPFPPPQWMAALTHLYLSKTPGQFPGTRIFSDLSPRNSLHWFISTLTWRS</sequence>
<reference evidence="1" key="1">
    <citation type="submission" date="2023-03" db="EMBL/GenBank/DDBJ databases">
        <title>Massive genome expansion in bonnet fungi (Mycena s.s.) driven by repeated elements and novel gene families across ecological guilds.</title>
        <authorList>
            <consortium name="Lawrence Berkeley National Laboratory"/>
            <person name="Harder C.B."/>
            <person name="Miyauchi S."/>
            <person name="Viragh M."/>
            <person name="Kuo A."/>
            <person name="Thoen E."/>
            <person name="Andreopoulos B."/>
            <person name="Lu D."/>
            <person name="Skrede I."/>
            <person name="Drula E."/>
            <person name="Henrissat B."/>
            <person name="Morin E."/>
            <person name="Kohler A."/>
            <person name="Barry K."/>
            <person name="LaButti K."/>
            <person name="Morin E."/>
            <person name="Salamov A."/>
            <person name="Lipzen A."/>
            <person name="Mereny Z."/>
            <person name="Hegedus B."/>
            <person name="Baldrian P."/>
            <person name="Stursova M."/>
            <person name="Weitz H."/>
            <person name="Taylor A."/>
            <person name="Grigoriev I.V."/>
            <person name="Nagy L.G."/>
            <person name="Martin F."/>
            <person name="Kauserud H."/>
        </authorList>
    </citation>
    <scope>NUCLEOTIDE SEQUENCE</scope>
    <source>
        <strain evidence="1">9284</strain>
    </source>
</reference>
<keyword evidence="2" id="KW-1185">Reference proteome</keyword>
<accession>A0AAD7BQU0</accession>
<name>A0AAD7BQU0_9AGAR</name>
<evidence type="ECO:0008006" key="3">
    <source>
        <dbReference type="Google" id="ProtNLM"/>
    </source>
</evidence>
<dbReference type="AlphaFoldDB" id="A0AAD7BQU0"/>
<protein>
    <recommendedName>
        <fullName evidence="3">F-box domain-containing protein</fullName>
    </recommendedName>
</protein>
<dbReference type="Proteomes" id="UP001221142">
    <property type="component" value="Unassembled WGS sequence"/>
</dbReference>
<evidence type="ECO:0000313" key="2">
    <source>
        <dbReference type="Proteomes" id="UP001221142"/>
    </source>
</evidence>
<comment type="caution">
    <text evidence="1">The sequence shown here is derived from an EMBL/GenBank/DDBJ whole genome shotgun (WGS) entry which is preliminary data.</text>
</comment>
<proteinExistence type="predicted"/>
<dbReference type="EMBL" id="JARKIF010000010">
    <property type="protein sequence ID" value="KAJ7628369.1"/>
    <property type="molecule type" value="Genomic_DNA"/>
</dbReference>
<evidence type="ECO:0000313" key="1">
    <source>
        <dbReference type="EMBL" id="KAJ7628369.1"/>
    </source>
</evidence>
<organism evidence="1 2">
    <name type="scientific">Roridomyces roridus</name>
    <dbReference type="NCBI Taxonomy" id="1738132"/>
    <lineage>
        <taxon>Eukaryota</taxon>
        <taxon>Fungi</taxon>
        <taxon>Dikarya</taxon>
        <taxon>Basidiomycota</taxon>
        <taxon>Agaricomycotina</taxon>
        <taxon>Agaricomycetes</taxon>
        <taxon>Agaricomycetidae</taxon>
        <taxon>Agaricales</taxon>
        <taxon>Marasmiineae</taxon>
        <taxon>Mycenaceae</taxon>
        <taxon>Roridomyces</taxon>
    </lineage>
</organism>